<dbReference type="Proteomes" id="UP000634206">
    <property type="component" value="Unassembled WGS sequence"/>
</dbReference>
<dbReference type="Pfam" id="PF12728">
    <property type="entry name" value="HTH_17"/>
    <property type="match status" value="1"/>
</dbReference>
<organism evidence="2 3">
    <name type="scientific">Oceaniferula flava</name>
    <dbReference type="NCBI Taxonomy" id="2800421"/>
    <lineage>
        <taxon>Bacteria</taxon>
        <taxon>Pseudomonadati</taxon>
        <taxon>Verrucomicrobiota</taxon>
        <taxon>Verrucomicrobiia</taxon>
        <taxon>Verrucomicrobiales</taxon>
        <taxon>Verrucomicrobiaceae</taxon>
        <taxon>Oceaniferula</taxon>
    </lineage>
</organism>
<dbReference type="RefSeq" id="WP_425498314.1">
    <property type="nucleotide sequence ID" value="NZ_JAENIG010000008.1"/>
</dbReference>
<feature type="domain" description="Helix-turn-helix" evidence="1">
    <location>
        <begin position="7"/>
        <end position="57"/>
    </location>
</feature>
<evidence type="ECO:0000313" key="3">
    <source>
        <dbReference type="Proteomes" id="UP000634206"/>
    </source>
</evidence>
<accession>A0AAE2SCM3</accession>
<dbReference type="NCBIfam" id="TIGR01764">
    <property type="entry name" value="excise"/>
    <property type="match status" value="1"/>
</dbReference>
<sequence length="62" mass="7276">MSKSRQYLTIPEVAEIMRSSDKTVRRRIAARKLTHYKEGGRILVSAADVERYMEEHRKVATR</sequence>
<comment type="caution">
    <text evidence="2">The sequence shown here is derived from an EMBL/GenBank/DDBJ whole genome shotgun (WGS) entry which is preliminary data.</text>
</comment>
<evidence type="ECO:0000259" key="1">
    <source>
        <dbReference type="Pfam" id="PF12728"/>
    </source>
</evidence>
<dbReference type="AlphaFoldDB" id="A0AAE2SCM3"/>
<dbReference type="InterPro" id="IPR041657">
    <property type="entry name" value="HTH_17"/>
</dbReference>
<dbReference type="InterPro" id="IPR010093">
    <property type="entry name" value="SinI_DNA-bd"/>
</dbReference>
<dbReference type="InterPro" id="IPR009061">
    <property type="entry name" value="DNA-bd_dom_put_sf"/>
</dbReference>
<protein>
    <submittedName>
        <fullName evidence="2">Helix-turn-helix domain-containing protein</fullName>
    </submittedName>
</protein>
<dbReference type="EMBL" id="JAENIG010000008">
    <property type="protein sequence ID" value="MBK1855751.1"/>
    <property type="molecule type" value="Genomic_DNA"/>
</dbReference>
<dbReference type="SUPFAM" id="SSF46955">
    <property type="entry name" value="Putative DNA-binding domain"/>
    <property type="match status" value="1"/>
</dbReference>
<gene>
    <name evidence="2" type="ORF">JIN83_12320</name>
</gene>
<proteinExistence type="predicted"/>
<reference evidence="2" key="1">
    <citation type="submission" date="2021-01" db="EMBL/GenBank/DDBJ databases">
        <title>Modified the classification status of verrucomicrobia.</title>
        <authorList>
            <person name="Feng X."/>
        </authorList>
    </citation>
    <scope>NUCLEOTIDE SEQUENCE</scope>
    <source>
        <strain evidence="2">5K15</strain>
    </source>
</reference>
<name>A0AAE2SCM3_9BACT</name>
<dbReference type="GO" id="GO:0003677">
    <property type="term" value="F:DNA binding"/>
    <property type="evidence" value="ECO:0007669"/>
    <property type="project" value="InterPro"/>
</dbReference>
<evidence type="ECO:0000313" key="2">
    <source>
        <dbReference type="EMBL" id="MBK1855751.1"/>
    </source>
</evidence>
<keyword evidence="3" id="KW-1185">Reference proteome</keyword>